<dbReference type="Proteomes" id="UP000823388">
    <property type="component" value="Chromosome 3N"/>
</dbReference>
<feature type="compositionally biased region" description="Polar residues" evidence="1">
    <location>
        <begin position="13"/>
        <end position="23"/>
    </location>
</feature>
<evidence type="ECO:0000256" key="1">
    <source>
        <dbReference type="SAM" id="MobiDB-lite"/>
    </source>
</evidence>
<reference evidence="2" key="1">
    <citation type="submission" date="2020-05" db="EMBL/GenBank/DDBJ databases">
        <title>WGS assembly of Panicum virgatum.</title>
        <authorList>
            <person name="Lovell J.T."/>
            <person name="Jenkins J."/>
            <person name="Shu S."/>
            <person name="Juenger T.E."/>
            <person name="Schmutz J."/>
        </authorList>
    </citation>
    <scope>NUCLEOTIDE SEQUENCE</scope>
    <source>
        <strain evidence="2">AP13</strain>
    </source>
</reference>
<keyword evidence="3" id="KW-1185">Reference proteome</keyword>
<protein>
    <submittedName>
        <fullName evidence="2">Uncharacterized protein</fullName>
    </submittedName>
</protein>
<proteinExistence type="predicted"/>
<name>A0A8T0TXQ5_PANVG</name>
<organism evidence="2 3">
    <name type="scientific">Panicum virgatum</name>
    <name type="common">Blackwell switchgrass</name>
    <dbReference type="NCBI Taxonomy" id="38727"/>
    <lineage>
        <taxon>Eukaryota</taxon>
        <taxon>Viridiplantae</taxon>
        <taxon>Streptophyta</taxon>
        <taxon>Embryophyta</taxon>
        <taxon>Tracheophyta</taxon>
        <taxon>Spermatophyta</taxon>
        <taxon>Magnoliopsida</taxon>
        <taxon>Liliopsida</taxon>
        <taxon>Poales</taxon>
        <taxon>Poaceae</taxon>
        <taxon>PACMAD clade</taxon>
        <taxon>Panicoideae</taxon>
        <taxon>Panicodae</taxon>
        <taxon>Paniceae</taxon>
        <taxon>Panicinae</taxon>
        <taxon>Panicum</taxon>
        <taxon>Panicum sect. Hiantes</taxon>
    </lineage>
</organism>
<dbReference type="EMBL" id="CM029042">
    <property type="protein sequence ID" value="KAG2615580.1"/>
    <property type="molecule type" value="Genomic_DNA"/>
</dbReference>
<feature type="region of interest" description="Disordered" evidence="1">
    <location>
        <begin position="1"/>
        <end position="44"/>
    </location>
</feature>
<sequence length="152" mass="15996">MAIRNHAHARASSPAQRRPTTTDPAGAVHCADPSSPSCAPPPPPPPAFISHLLLSSPAVAPSLSLAHQPTPSAPAPAAPRVAYGTDRHLSISLSPLSDRRRPAASPEVRRMAYSSSLFGGPRRVLPSCIACWVFACFSGPDRLRSRGRQGIE</sequence>
<gene>
    <name evidence="2" type="ORF">PVAP13_3NG050990</name>
</gene>
<comment type="caution">
    <text evidence="2">The sequence shown here is derived from an EMBL/GenBank/DDBJ whole genome shotgun (WGS) entry which is preliminary data.</text>
</comment>
<accession>A0A8T0TXQ5</accession>
<dbReference type="AlphaFoldDB" id="A0A8T0TXQ5"/>
<evidence type="ECO:0000313" key="3">
    <source>
        <dbReference type="Proteomes" id="UP000823388"/>
    </source>
</evidence>
<evidence type="ECO:0000313" key="2">
    <source>
        <dbReference type="EMBL" id="KAG2615580.1"/>
    </source>
</evidence>